<evidence type="ECO:0000256" key="3">
    <source>
        <dbReference type="ARBA" id="ARBA00023125"/>
    </source>
</evidence>
<dbReference type="GO" id="GO:0046983">
    <property type="term" value="F:protein dimerization activity"/>
    <property type="evidence" value="ECO:0007669"/>
    <property type="project" value="InterPro"/>
</dbReference>
<comment type="subcellular location">
    <subcellularLocation>
        <location evidence="1">Nucleus</location>
    </subcellularLocation>
</comment>
<evidence type="ECO:0000256" key="2">
    <source>
        <dbReference type="ARBA" id="ARBA00023015"/>
    </source>
</evidence>
<dbReference type="SUPFAM" id="SSF55455">
    <property type="entry name" value="SRF-like"/>
    <property type="match status" value="1"/>
</dbReference>
<protein>
    <submittedName>
        <fullName evidence="8">Putative transcription factor, MADS-box</fullName>
    </submittedName>
    <submittedName>
        <fullName evidence="7">Transcription factor MADS-type1 family</fullName>
    </submittedName>
</protein>
<dbReference type="InterPro" id="IPR033897">
    <property type="entry name" value="SRF-like_MADS-box"/>
</dbReference>
<dbReference type="PRINTS" id="PR00404">
    <property type="entry name" value="MADSDOMAIN"/>
</dbReference>
<proteinExistence type="predicted"/>
<dbReference type="GO" id="GO:0006357">
    <property type="term" value="P:regulation of transcription by RNA polymerase II"/>
    <property type="evidence" value="ECO:0000318"/>
    <property type="project" value="GO_Central"/>
</dbReference>
<reference evidence="7" key="3">
    <citation type="submission" date="2020-06" db="EMBL/GenBank/DDBJ databases">
        <title>Helianthus annuus Genome sequencing and assembly Release 2.</title>
        <authorList>
            <person name="Gouzy J."/>
            <person name="Langlade N."/>
            <person name="Munos S."/>
        </authorList>
    </citation>
    <scope>NUCLEOTIDE SEQUENCE</scope>
    <source>
        <tissue evidence="7">Leaves</tissue>
    </source>
</reference>
<dbReference type="InterPro" id="IPR050142">
    <property type="entry name" value="MADS-box/MEF2_TF"/>
</dbReference>
<keyword evidence="4" id="KW-0804">Transcription</keyword>
<dbReference type="InterPro" id="IPR036879">
    <property type="entry name" value="TF_MADSbox_sf"/>
</dbReference>
<dbReference type="Pfam" id="PF00319">
    <property type="entry name" value="SRF-TF"/>
    <property type="match status" value="1"/>
</dbReference>
<dbReference type="GO" id="GO:0045944">
    <property type="term" value="P:positive regulation of transcription by RNA polymerase II"/>
    <property type="evidence" value="ECO:0007669"/>
    <property type="project" value="InterPro"/>
</dbReference>
<reference evidence="8" key="2">
    <citation type="submission" date="2017-02" db="EMBL/GenBank/DDBJ databases">
        <title>Sunflower complete genome.</title>
        <authorList>
            <person name="Langlade N."/>
            <person name="Munos S."/>
        </authorList>
    </citation>
    <scope>NUCLEOTIDE SEQUENCE [LARGE SCALE GENOMIC DNA]</scope>
    <source>
        <tissue evidence="8">Leaves</tissue>
    </source>
</reference>
<accession>A0A251S8B8</accession>
<dbReference type="GO" id="GO:0005634">
    <property type="term" value="C:nucleus"/>
    <property type="evidence" value="ECO:0007669"/>
    <property type="project" value="UniProtKB-SubCell"/>
</dbReference>
<evidence type="ECO:0000256" key="5">
    <source>
        <dbReference type="ARBA" id="ARBA00023242"/>
    </source>
</evidence>
<keyword evidence="5" id="KW-0539">Nucleus</keyword>
<name>A0A251S8B8_HELAN</name>
<dbReference type="PROSITE" id="PS50066">
    <property type="entry name" value="MADS_BOX_2"/>
    <property type="match status" value="1"/>
</dbReference>
<dbReference type="Proteomes" id="UP000215914">
    <property type="component" value="Chromosome 15"/>
</dbReference>
<dbReference type="InParanoid" id="A0A251S8B8"/>
<dbReference type="SMART" id="SM00432">
    <property type="entry name" value="MADS"/>
    <property type="match status" value="1"/>
</dbReference>
<evidence type="ECO:0000259" key="6">
    <source>
        <dbReference type="PROSITE" id="PS50066"/>
    </source>
</evidence>
<dbReference type="CDD" id="cd00266">
    <property type="entry name" value="MADS_SRF_like"/>
    <property type="match status" value="1"/>
</dbReference>
<dbReference type="OMA" id="GDETIMP"/>
<dbReference type="AlphaFoldDB" id="A0A251S8B8"/>
<dbReference type="PANTHER" id="PTHR48019">
    <property type="entry name" value="SERUM RESPONSE FACTOR HOMOLOG"/>
    <property type="match status" value="1"/>
</dbReference>
<keyword evidence="3" id="KW-0238">DNA-binding</keyword>
<dbReference type="EMBL" id="MNCJ02000330">
    <property type="protein sequence ID" value="KAF5764507.1"/>
    <property type="molecule type" value="Genomic_DNA"/>
</dbReference>
<evidence type="ECO:0000313" key="7">
    <source>
        <dbReference type="EMBL" id="KAF5764507.1"/>
    </source>
</evidence>
<evidence type="ECO:0000313" key="8">
    <source>
        <dbReference type="EMBL" id="OTF95096.1"/>
    </source>
</evidence>
<evidence type="ECO:0000256" key="4">
    <source>
        <dbReference type="ARBA" id="ARBA00023163"/>
    </source>
</evidence>
<keyword evidence="9" id="KW-1185">Reference proteome</keyword>
<dbReference type="InterPro" id="IPR002100">
    <property type="entry name" value="TF_MADSbox"/>
</dbReference>
<feature type="domain" description="MADS-box" evidence="6">
    <location>
        <begin position="1"/>
        <end position="50"/>
    </location>
</feature>
<dbReference type="GO" id="GO:0000981">
    <property type="term" value="F:DNA-binding transcription factor activity, RNA polymerase II-specific"/>
    <property type="evidence" value="ECO:0000318"/>
    <property type="project" value="GO_Central"/>
</dbReference>
<dbReference type="EMBL" id="CM007904">
    <property type="protein sequence ID" value="OTF95096.1"/>
    <property type="molecule type" value="Genomic_DNA"/>
</dbReference>
<dbReference type="Gene3D" id="3.40.1810.10">
    <property type="entry name" value="Transcription factor, MADS-box"/>
    <property type="match status" value="1"/>
</dbReference>
<dbReference type="Gramene" id="mRNA:HanXRQr2_Chr15g0692861">
    <property type="protein sequence ID" value="CDS:HanXRQr2_Chr15g0692861.1"/>
    <property type="gene ID" value="HanXRQr2_Chr15g0692861"/>
</dbReference>
<sequence>MPRGKVKLAFIEDNKARKNSFMKRKECLKNKLKELSTLCGIEACAIIYSSYEPGLEVWPEDNTAFQNVLNAFLTKSPMEIHKFMSNQNSYIKERISKVKGQIKKQIVANQDLVMANLMSDCLIGKASLSGLNSKDLNNLGSLAGHKLSEIEDRIKVLKSDAPAAQSQLPDPKEVVGCSNTASHMAAEGTNVDCYVPVMENTGWYPPDWTSDHVGHGLDLVPGINMMNSFPVDPIASWSDAYIPKTG</sequence>
<gene>
    <name evidence="8" type="ORF">HannXRQ_Chr15g0479301</name>
    <name evidence="7" type="ORF">HanXRQr2_Chr15g0692861</name>
</gene>
<reference evidence="7 9" key="1">
    <citation type="journal article" date="2017" name="Nature">
        <title>The sunflower genome provides insights into oil metabolism, flowering and Asterid evolution.</title>
        <authorList>
            <person name="Badouin H."/>
            <person name="Gouzy J."/>
            <person name="Grassa C.J."/>
            <person name="Murat F."/>
            <person name="Staton S.E."/>
            <person name="Cottret L."/>
            <person name="Lelandais-Briere C."/>
            <person name="Owens G.L."/>
            <person name="Carrere S."/>
            <person name="Mayjonade B."/>
            <person name="Legrand L."/>
            <person name="Gill N."/>
            <person name="Kane N.C."/>
            <person name="Bowers J.E."/>
            <person name="Hubner S."/>
            <person name="Bellec A."/>
            <person name="Berard A."/>
            <person name="Berges H."/>
            <person name="Blanchet N."/>
            <person name="Boniface M.C."/>
            <person name="Brunel D."/>
            <person name="Catrice O."/>
            <person name="Chaidir N."/>
            <person name="Claudel C."/>
            <person name="Donnadieu C."/>
            <person name="Faraut T."/>
            <person name="Fievet G."/>
            <person name="Helmstetter N."/>
            <person name="King M."/>
            <person name="Knapp S.J."/>
            <person name="Lai Z."/>
            <person name="Le Paslier M.C."/>
            <person name="Lippi Y."/>
            <person name="Lorenzon L."/>
            <person name="Mandel J.R."/>
            <person name="Marage G."/>
            <person name="Marchand G."/>
            <person name="Marquand E."/>
            <person name="Bret-Mestries E."/>
            <person name="Morien E."/>
            <person name="Nambeesan S."/>
            <person name="Nguyen T."/>
            <person name="Pegot-Espagnet P."/>
            <person name="Pouilly N."/>
            <person name="Raftis F."/>
            <person name="Sallet E."/>
            <person name="Schiex T."/>
            <person name="Thomas J."/>
            <person name="Vandecasteele C."/>
            <person name="Vares D."/>
            <person name="Vear F."/>
            <person name="Vautrin S."/>
            <person name="Crespi M."/>
            <person name="Mangin B."/>
            <person name="Burke J.M."/>
            <person name="Salse J."/>
            <person name="Munos S."/>
            <person name="Vincourt P."/>
            <person name="Rieseberg L.H."/>
            <person name="Langlade N.B."/>
        </authorList>
    </citation>
    <scope>NUCLEOTIDE SEQUENCE [LARGE SCALE GENOMIC DNA]</scope>
    <source>
        <strain evidence="9">cv. SF193</strain>
        <tissue evidence="7">Leaves</tissue>
    </source>
</reference>
<evidence type="ECO:0000313" key="9">
    <source>
        <dbReference type="Proteomes" id="UP000215914"/>
    </source>
</evidence>
<dbReference type="GO" id="GO:0000978">
    <property type="term" value="F:RNA polymerase II cis-regulatory region sequence-specific DNA binding"/>
    <property type="evidence" value="ECO:0000318"/>
    <property type="project" value="GO_Central"/>
</dbReference>
<evidence type="ECO:0000256" key="1">
    <source>
        <dbReference type="ARBA" id="ARBA00004123"/>
    </source>
</evidence>
<keyword evidence="2" id="KW-0805">Transcription regulation</keyword>
<organism evidence="8 9">
    <name type="scientific">Helianthus annuus</name>
    <name type="common">Common sunflower</name>
    <dbReference type="NCBI Taxonomy" id="4232"/>
    <lineage>
        <taxon>Eukaryota</taxon>
        <taxon>Viridiplantae</taxon>
        <taxon>Streptophyta</taxon>
        <taxon>Embryophyta</taxon>
        <taxon>Tracheophyta</taxon>
        <taxon>Spermatophyta</taxon>
        <taxon>Magnoliopsida</taxon>
        <taxon>eudicotyledons</taxon>
        <taxon>Gunneridae</taxon>
        <taxon>Pentapetalae</taxon>
        <taxon>asterids</taxon>
        <taxon>campanulids</taxon>
        <taxon>Asterales</taxon>
        <taxon>Asteraceae</taxon>
        <taxon>Asteroideae</taxon>
        <taxon>Heliantheae alliance</taxon>
        <taxon>Heliantheae</taxon>
        <taxon>Helianthus</taxon>
    </lineage>
</organism>